<evidence type="ECO:0000256" key="2">
    <source>
        <dbReference type="SAM" id="MobiDB-lite"/>
    </source>
</evidence>
<evidence type="ECO:0000256" key="1">
    <source>
        <dbReference type="PROSITE-ProRule" id="PRU00175"/>
    </source>
</evidence>
<dbReference type="EMBL" id="WJXA01000007">
    <property type="protein sequence ID" value="KAF7138441.1"/>
    <property type="molecule type" value="Genomic_DNA"/>
</dbReference>
<feature type="compositionally biased region" description="Acidic residues" evidence="2">
    <location>
        <begin position="171"/>
        <end position="180"/>
    </location>
</feature>
<dbReference type="Pfam" id="PF11955">
    <property type="entry name" value="PORR"/>
    <property type="match status" value="1"/>
</dbReference>
<keyword evidence="5" id="KW-1185">Reference proteome</keyword>
<dbReference type="GO" id="GO:0003723">
    <property type="term" value="F:RNA binding"/>
    <property type="evidence" value="ECO:0007669"/>
    <property type="project" value="InterPro"/>
</dbReference>
<feature type="region of interest" description="Disordered" evidence="2">
    <location>
        <begin position="166"/>
        <end position="190"/>
    </location>
</feature>
<dbReference type="Proteomes" id="UP000626092">
    <property type="component" value="Unassembled WGS sequence"/>
</dbReference>
<dbReference type="GO" id="GO:0008270">
    <property type="term" value="F:zinc ion binding"/>
    <property type="evidence" value="ECO:0007669"/>
    <property type="project" value="UniProtKB-KW"/>
</dbReference>
<proteinExistence type="predicted"/>
<name>A0A834LJA0_RHOSS</name>
<protein>
    <recommendedName>
        <fullName evidence="3">RING-type domain-containing protein</fullName>
    </recommendedName>
</protein>
<evidence type="ECO:0000313" key="4">
    <source>
        <dbReference type="EMBL" id="KAF7138441.1"/>
    </source>
</evidence>
<evidence type="ECO:0000259" key="3">
    <source>
        <dbReference type="PROSITE" id="PS50089"/>
    </source>
</evidence>
<evidence type="ECO:0000313" key="5">
    <source>
        <dbReference type="Proteomes" id="UP000626092"/>
    </source>
</evidence>
<comment type="caution">
    <text evidence="4">The sequence shown here is derived from an EMBL/GenBank/DDBJ whole genome shotgun (WGS) entry which is preliminary data.</text>
</comment>
<dbReference type="InterPro" id="IPR021099">
    <property type="entry name" value="PORR_domain"/>
</dbReference>
<dbReference type="PANTHER" id="PTHR31476:SF6">
    <property type="entry name" value="EMB|CAB68190.1"/>
    <property type="match status" value="1"/>
</dbReference>
<keyword evidence="1" id="KW-0863">Zinc-finger</keyword>
<dbReference type="OrthoDB" id="1716100at2759"/>
<dbReference type="Gene3D" id="3.30.40.10">
    <property type="entry name" value="Zinc/RING finger domain, C3HC4 (zinc finger)"/>
    <property type="match status" value="1"/>
</dbReference>
<keyword evidence="1" id="KW-0862">Zinc</keyword>
<accession>A0A834LJA0</accession>
<dbReference type="SMART" id="SM00184">
    <property type="entry name" value="RING"/>
    <property type="match status" value="1"/>
</dbReference>
<sequence length="259" mass="29340">MHAMIHPKRPLDLPPKFTKVFERHPGIFYISKKSDTQTVVLKEAYDRQQLIQKHPLVDTRARYSNVMQQGFLDRSSGLYKRSVSAGLEVGLKSICTDDLSDYGAFGRVVSMDYDYKVTKKAGSLYDDDQRGVEDNIIRETINLAHSLENDTVNKAINVKVIIRPQDVGESNSDEDEEDYEQSPKEPTPASEEAIEALEILMLEAPEQCAICLTTLHVGESGTRLPCNHTYHYNCIVHWLRLKNTCPQCCLQLPTDPRGN</sequence>
<dbReference type="InterPro" id="IPR001841">
    <property type="entry name" value="Znf_RING"/>
</dbReference>
<feature type="domain" description="RING-type" evidence="3">
    <location>
        <begin position="208"/>
        <end position="248"/>
    </location>
</feature>
<gene>
    <name evidence="4" type="ORF">RHSIM_Rhsim07G0220400</name>
</gene>
<keyword evidence="1" id="KW-0479">Metal-binding</keyword>
<dbReference type="Pfam" id="PF13639">
    <property type="entry name" value="zf-RING_2"/>
    <property type="match status" value="1"/>
</dbReference>
<dbReference type="AlphaFoldDB" id="A0A834LJA0"/>
<dbReference type="PANTHER" id="PTHR31476">
    <property type="entry name" value="PROTEIN WHAT'S THIS FACTOR 1 HOMOLOG, CHLOROPLASTIC"/>
    <property type="match status" value="1"/>
</dbReference>
<reference evidence="4" key="1">
    <citation type="submission" date="2019-11" db="EMBL/GenBank/DDBJ databases">
        <authorList>
            <person name="Liu Y."/>
            <person name="Hou J."/>
            <person name="Li T.-Q."/>
            <person name="Guan C.-H."/>
            <person name="Wu X."/>
            <person name="Wu H.-Z."/>
            <person name="Ling F."/>
            <person name="Zhang R."/>
            <person name="Shi X.-G."/>
            <person name="Ren J.-P."/>
            <person name="Chen E.-F."/>
            <person name="Sun J.-M."/>
        </authorList>
    </citation>
    <scope>NUCLEOTIDE SEQUENCE</scope>
    <source>
        <strain evidence="4">Adult_tree_wgs_1</strain>
        <tissue evidence="4">Leaves</tissue>
    </source>
</reference>
<dbReference type="InterPro" id="IPR045040">
    <property type="entry name" value="PORR_fam"/>
</dbReference>
<dbReference type="SUPFAM" id="SSF57850">
    <property type="entry name" value="RING/U-box"/>
    <property type="match status" value="1"/>
</dbReference>
<dbReference type="InterPro" id="IPR013083">
    <property type="entry name" value="Znf_RING/FYVE/PHD"/>
</dbReference>
<organism evidence="4 5">
    <name type="scientific">Rhododendron simsii</name>
    <name type="common">Sims's rhododendron</name>
    <dbReference type="NCBI Taxonomy" id="118357"/>
    <lineage>
        <taxon>Eukaryota</taxon>
        <taxon>Viridiplantae</taxon>
        <taxon>Streptophyta</taxon>
        <taxon>Embryophyta</taxon>
        <taxon>Tracheophyta</taxon>
        <taxon>Spermatophyta</taxon>
        <taxon>Magnoliopsida</taxon>
        <taxon>eudicotyledons</taxon>
        <taxon>Gunneridae</taxon>
        <taxon>Pentapetalae</taxon>
        <taxon>asterids</taxon>
        <taxon>Ericales</taxon>
        <taxon>Ericaceae</taxon>
        <taxon>Ericoideae</taxon>
        <taxon>Rhodoreae</taxon>
        <taxon>Rhododendron</taxon>
    </lineage>
</organism>
<dbReference type="PROSITE" id="PS50089">
    <property type="entry name" value="ZF_RING_2"/>
    <property type="match status" value="1"/>
</dbReference>